<dbReference type="SUPFAM" id="SSF53335">
    <property type="entry name" value="S-adenosyl-L-methionine-dependent methyltransferases"/>
    <property type="match status" value="1"/>
</dbReference>
<dbReference type="OrthoDB" id="9797252at2"/>
<keyword evidence="6" id="KW-1185">Reference proteome</keyword>
<gene>
    <name evidence="5" type="ORF">FHX44_113787</name>
</gene>
<name>A0A561SSQ8_9PSEU</name>
<accession>A0A561SSQ8</accession>
<dbReference type="GO" id="GO:0032259">
    <property type="term" value="P:methylation"/>
    <property type="evidence" value="ECO:0007669"/>
    <property type="project" value="UniProtKB-KW"/>
</dbReference>
<keyword evidence="3 5" id="KW-0808">Transferase</keyword>
<dbReference type="PANTHER" id="PTHR44942:SF4">
    <property type="entry name" value="METHYLTRANSFERASE TYPE 11 DOMAIN-CONTAINING PROTEIN"/>
    <property type="match status" value="1"/>
</dbReference>
<dbReference type="EMBL" id="VIWU01000001">
    <property type="protein sequence ID" value="TWF77872.1"/>
    <property type="molecule type" value="Genomic_DNA"/>
</dbReference>
<proteinExistence type="inferred from homology"/>
<dbReference type="InterPro" id="IPR051052">
    <property type="entry name" value="Diverse_substrate_MTase"/>
</dbReference>
<dbReference type="InterPro" id="IPR013216">
    <property type="entry name" value="Methyltransf_11"/>
</dbReference>
<dbReference type="InterPro" id="IPR029063">
    <property type="entry name" value="SAM-dependent_MTases_sf"/>
</dbReference>
<evidence type="ECO:0000256" key="1">
    <source>
        <dbReference type="ARBA" id="ARBA00008361"/>
    </source>
</evidence>
<dbReference type="GO" id="GO:0008757">
    <property type="term" value="F:S-adenosylmethionine-dependent methyltransferase activity"/>
    <property type="evidence" value="ECO:0007669"/>
    <property type="project" value="InterPro"/>
</dbReference>
<dbReference type="AlphaFoldDB" id="A0A561SSQ8"/>
<evidence type="ECO:0000313" key="5">
    <source>
        <dbReference type="EMBL" id="TWF77872.1"/>
    </source>
</evidence>
<feature type="domain" description="Methyltransferase type 11" evidence="4">
    <location>
        <begin position="44"/>
        <end position="132"/>
    </location>
</feature>
<dbReference type="CDD" id="cd02440">
    <property type="entry name" value="AdoMet_MTases"/>
    <property type="match status" value="1"/>
</dbReference>
<dbReference type="PANTHER" id="PTHR44942">
    <property type="entry name" value="METHYLTRANSF_11 DOMAIN-CONTAINING PROTEIN"/>
    <property type="match status" value="1"/>
</dbReference>
<keyword evidence="2 5" id="KW-0489">Methyltransferase</keyword>
<dbReference type="Gene3D" id="3.40.50.150">
    <property type="entry name" value="Vaccinia Virus protein VP39"/>
    <property type="match status" value="1"/>
</dbReference>
<protein>
    <submittedName>
        <fullName evidence="5">Methyltransferase family protein</fullName>
    </submittedName>
</protein>
<evidence type="ECO:0000256" key="3">
    <source>
        <dbReference type="ARBA" id="ARBA00022679"/>
    </source>
</evidence>
<comment type="caution">
    <text evidence="5">The sequence shown here is derived from an EMBL/GenBank/DDBJ whole genome shotgun (WGS) entry which is preliminary data.</text>
</comment>
<reference evidence="5 6" key="1">
    <citation type="submission" date="2019-06" db="EMBL/GenBank/DDBJ databases">
        <title>Sequencing the genomes of 1000 actinobacteria strains.</title>
        <authorList>
            <person name="Klenk H.-P."/>
        </authorList>
    </citation>
    <scope>NUCLEOTIDE SEQUENCE [LARGE SCALE GENOMIC DNA]</scope>
    <source>
        <strain evidence="5 6">DSM 45671</strain>
    </source>
</reference>
<comment type="similarity">
    <text evidence="1">Belongs to the methyltransferase superfamily.</text>
</comment>
<organism evidence="5 6">
    <name type="scientific">Pseudonocardia hierapolitana</name>
    <dbReference type="NCBI Taxonomy" id="1128676"/>
    <lineage>
        <taxon>Bacteria</taxon>
        <taxon>Bacillati</taxon>
        <taxon>Actinomycetota</taxon>
        <taxon>Actinomycetes</taxon>
        <taxon>Pseudonocardiales</taxon>
        <taxon>Pseudonocardiaceae</taxon>
        <taxon>Pseudonocardia</taxon>
    </lineage>
</organism>
<evidence type="ECO:0000256" key="2">
    <source>
        <dbReference type="ARBA" id="ARBA00022603"/>
    </source>
</evidence>
<dbReference type="Proteomes" id="UP000321261">
    <property type="component" value="Unassembled WGS sequence"/>
</dbReference>
<dbReference type="Pfam" id="PF08241">
    <property type="entry name" value="Methyltransf_11"/>
    <property type="match status" value="1"/>
</dbReference>
<dbReference type="RefSeq" id="WP_147256969.1">
    <property type="nucleotide sequence ID" value="NZ_VIWU01000001.1"/>
</dbReference>
<evidence type="ECO:0000259" key="4">
    <source>
        <dbReference type="Pfam" id="PF08241"/>
    </source>
</evidence>
<evidence type="ECO:0000313" key="6">
    <source>
        <dbReference type="Proteomes" id="UP000321261"/>
    </source>
</evidence>
<sequence>MTSSSRARSFGAAAAAYAQHRPGYPAAAVDWALAPVAGGALRLLDLAAGTGKLTEGLITRGTVTAVEPDPAMLAQLRARFPGVDALEGSAEAIPLPDASFDAVLVGQAWHWFDADRAFAEVARVLRPGGVLAVLWNGDDAHVDWVRGMYEAGCWNSTVVRAPDDEPSLPAHPAFTPDGFAQFTNPIPTTVDGLIASLRTHSWALTAEPAVREATFDRIRAYLATRPETAPGEFDHPLVTDVVRVVRRERGPYWNA</sequence>